<accession>A0A0A9FZ37</accession>
<dbReference type="EMBL" id="GBRH01184293">
    <property type="protein sequence ID" value="JAE13603.1"/>
    <property type="molecule type" value="Transcribed_RNA"/>
</dbReference>
<protein>
    <submittedName>
        <fullName evidence="1">Uncharacterized protein</fullName>
    </submittedName>
</protein>
<reference evidence="1" key="2">
    <citation type="journal article" date="2015" name="Data Brief">
        <title>Shoot transcriptome of the giant reed, Arundo donax.</title>
        <authorList>
            <person name="Barrero R.A."/>
            <person name="Guerrero F.D."/>
            <person name="Moolhuijzen P."/>
            <person name="Goolsby J.A."/>
            <person name="Tidwell J."/>
            <person name="Bellgard S.E."/>
            <person name="Bellgard M.I."/>
        </authorList>
    </citation>
    <scope>NUCLEOTIDE SEQUENCE</scope>
    <source>
        <tissue evidence="1">Shoot tissue taken approximately 20 cm above the soil surface</tissue>
    </source>
</reference>
<reference evidence="1" key="1">
    <citation type="submission" date="2014-09" db="EMBL/GenBank/DDBJ databases">
        <authorList>
            <person name="Magalhaes I.L.F."/>
            <person name="Oliveira U."/>
            <person name="Santos F.R."/>
            <person name="Vidigal T.H.D.A."/>
            <person name="Brescovit A.D."/>
            <person name="Santos A.J."/>
        </authorList>
    </citation>
    <scope>NUCLEOTIDE SEQUENCE</scope>
    <source>
        <tissue evidence="1">Shoot tissue taken approximately 20 cm above the soil surface</tissue>
    </source>
</reference>
<name>A0A0A9FZ37_ARUDO</name>
<sequence>MLVLTLHFELNDLLFLWCCRFAEA</sequence>
<evidence type="ECO:0000313" key="1">
    <source>
        <dbReference type="EMBL" id="JAE13603.1"/>
    </source>
</evidence>
<organism evidence="1">
    <name type="scientific">Arundo donax</name>
    <name type="common">Giant reed</name>
    <name type="synonym">Donax arundinaceus</name>
    <dbReference type="NCBI Taxonomy" id="35708"/>
    <lineage>
        <taxon>Eukaryota</taxon>
        <taxon>Viridiplantae</taxon>
        <taxon>Streptophyta</taxon>
        <taxon>Embryophyta</taxon>
        <taxon>Tracheophyta</taxon>
        <taxon>Spermatophyta</taxon>
        <taxon>Magnoliopsida</taxon>
        <taxon>Liliopsida</taxon>
        <taxon>Poales</taxon>
        <taxon>Poaceae</taxon>
        <taxon>PACMAD clade</taxon>
        <taxon>Arundinoideae</taxon>
        <taxon>Arundineae</taxon>
        <taxon>Arundo</taxon>
    </lineage>
</organism>
<proteinExistence type="predicted"/>
<dbReference type="AlphaFoldDB" id="A0A0A9FZ37"/>